<dbReference type="InterPro" id="IPR008279">
    <property type="entry name" value="PEP-util_enz_mobile_dom"/>
</dbReference>
<dbReference type="Pfam" id="PF00391">
    <property type="entry name" value="PEP-utilizers"/>
    <property type="match status" value="1"/>
</dbReference>
<keyword evidence="1" id="KW-1133">Transmembrane helix</keyword>
<keyword evidence="5" id="KW-1185">Reference proteome</keyword>
<reference evidence="4" key="1">
    <citation type="submission" date="2023-03" db="EMBL/GenBank/DDBJ databases">
        <title>Chitinimonas shenzhenensis gen. nov., sp. nov., a novel member of family Burkholderiaceae isolated from activated sludge collected in Shen Zhen, China.</title>
        <authorList>
            <person name="Wang X."/>
        </authorList>
    </citation>
    <scope>NUCLEOTIDE SEQUENCE</scope>
    <source>
        <strain evidence="4">DQS-5</strain>
    </source>
</reference>
<evidence type="ECO:0000313" key="5">
    <source>
        <dbReference type="Proteomes" id="UP001172778"/>
    </source>
</evidence>
<dbReference type="PANTHER" id="PTHR43615">
    <property type="entry name" value="PHOSPHOENOLPYRUVATE SYNTHASE-RELATED"/>
    <property type="match status" value="1"/>
</dbReference>
<feature type="chain" id="PRO_5046665475" evidence="2">
    <location>
        <begin position="23"/>
        <end position="1305"/>
    </location>
</feature>
<dbReference type="Gene3D" id="3.30.1490.20">
    <property type="entry name" value="ATP-grasp fold, A domain"/>
    <property type="match status" value="1"/>
</dbReference>
<accession>A0ABT7DV88</accession>
<dbReference type="SMART" id="SM00450">
    <property type="entry name" value="RHOD"/>
    <property type="match status" value="2"/>
</dbReference>
<evidence type="ECO:0000256" key="1">
    <source>
        <dbReference type="SAM" id="Phobius"/>
    </source>
</evidence>
<feature type="transmembrane region" description="Helical" evidence="1">
    <location>
        <begin position="66"/>
        <end position="88"/>
    </location>
</feature>
<proteinExistence type="predicted"/>
<evidence type="ECO:0000259" key="3">
    <source>
        <dbReference type="PROSITE" id="PS50206"/>
    </source>
</evidence>
<dbReference type="Pfam" id="PF01326">
    <property type="entry name" value="PPDK_N"/>
    <property type="match status" value="2"/>
</dbReference>
<feature type="signal peptide" evidence="2">
    <location>
        <begin position="1"/>
        <end position="22"/>
    </location>
</feature>
<gene>
    <name evidence="4" type="ORF">PZA18_07535</name>
</gene>
<name>A0ABT7DV88_9NEIS</name>
<feature type="transmembrane region" description="Helical" evidence="1">
    <location>
        <begin position="487"/>
        <end position="507"/>
    </location>
</feature>
<dbReference type="SUPFAM" id="SSF56059">
    <property type="entry name" value="Glutathione synthetase ATP-binding domain-like"/>
    <property type="match status" value="1"/>
</dbReference>
<dbReference type="Gene3D" id="3.40.250.10">
    <property type="entry name" value="Rhodanese-like domain"/>
    <property type="match status" value="2"/>
</dbReference>
<dbReference type="RefSeq" id="WP_284100203.1">
    <property type="nucleotide sequence ID" value="NZ_JARRAF010000006.1"/>
</dbReference>
<dbReference type="InterPro" id="IPR013815">
    <property type="entry name" value="ATP_grasp_subdomain_1"/>
</dbReference>
<evidence type="ECO:0000256" key="2">
    <source>
        <dbReference type="SAM" id="SignalP"/>
    </source>
</evidence>
<feature type="domain" description="Rhodanese" evidence="3">
    <location>
        <begin position="130"/>
        <end position="218"/>
    </location>
</feature>
<feature type="transmembrane region" description="Helical" evidence="1">
    <location>
        <begin position="519"/>
        <end position="547"/>
    </location>
</feature>
<dbReference type="InterPro" id="IPR002192">
    <property type="entry name" value="PPDK_AMP/ATP-bd"/>
</dbReference>
<dbReference type="InterPro" id="IPR036873">
    <property type="entry name" value="Rhodanese-like_dom_sf"/>
</dbReference>
<feature type="transmembrane region" description="Helical" evidence="1">
    <location>
        <begin position="446"/>
        <end position="467"/>
    </location>
</feature>
<dbReference type="SUPFAM" id="SSF52009">
    <property type="entry name" value="Phosphohistidine domain"/>
    <property type="match status" value="1"/>
</dbReference>
<dbReference type="Gene3D" id="3.30.470.20">
    <property type="entry name" value="ATP-grasp fold, B domain"/>
    <property type="match status" value="1"/>
</dbReference>
<keyword evidence="1" id="KW-0472">Membrane</keyword>
<dbReference type="CDD" id="cd00158">
    <property type="entry name" value="RHOD"/>
    <property type="match status" value="2"/>
</dbReference>
<dbReference type="InterPro" id="IPR051549">
    <property type="entry name" value="PEP_Utilizing_Enz"/>
</dbReference>
<dbReference type="Pfam" id="PF00581">
    <property type="entry name" value="Rhodanese"/>
    <property type="match status" value="2"/>
</dbReference>
<dbReference type="Proteomes" id="UP001172778">
    <property type="component" value="Unassembled WGS sequence"/>
</dbReference>
<dbReference type="PROSITE" id="PS50206">
    <property type="entry name" value="RHODANESE_3"/>
    <property type="match status" value="2"/>
</dbReference>
<sequence length="1305" mass="143997">MRPIPALFLIMLTALVSPAAHAFPTPDLVINLFGSVAQLVGMLTASLGAAWWGWRKPSVAHSSRWQLMMAILLTLLLSSLGANLYQYWQHADAQARRLQTNLLRPPANGNHPIQKRLALTPSELHAWQQQGKPLNLIDVRETEEVELGRLAGSRHSRYADLFGSHRSWLRKDMPNILICDSGLRSGEICTELAARGLPCRYVQGGYGRWLAESRPMQGGARGAAPRLGLPRYQGDNQLLDTPEVEAMVQQQEALLLDVRAPAEFARFHLAGAINLPVREQPSRELANALAALPKQPLIAVCYDSRSCFYSKLIGLKLRRAGADFRGRYTVPQEYPTPSRLRGSLVYAHFDRIWDQTISILGTPAHGFLQGISQRSGSLAFAVILLAVLLRLLLIPASLIAERDRWRSRALAARLEHWRAQGCSPEQHARLRKRLLQRSQIKPWRNLLLGLMQLLLLASCLAAVTDLAEEWGSAAGWLTAWNAPDPYHLLPLALTLALLAYLPEFITFPGRWRWPVLVGLAALLGWSSRSLSAAIHLYLLASILFMIIQQHLAHWRWGPAHWPSLLRQRRPEGSSGLTRLREAGQLADISPKAAQLSRLMQAGLPVPKGWVIACQDWRQPARQSHLLDALQTTCRRQHLQSLAVRSAAGSEDQQSSAQAGRFLSRLHVAPAALHEALEAVCAAQYREDEPSYILVQAMIDAEWAGVLFSEHPDHSGSLLIEMAPGAGSVVSGAERPLAFQFGRNSLQPQHTQTPPIPLRPLLQLARQVEQILGGPQDIEWAYRAGQFYLLQARPISRRVADGGSPVNLREAERSRLLQIGADASVDQPWLKLDDLAAELPQASPCSLSLLQRLRAANGATDRAWSRLGFDYPALPDDPPAWLTAFGQTRQNRPVAEALSLRASWLAQLNFAFKAERLAQRFEQDFLPAFRDNQQLYAILDLQRLDHAQLLQCLERWCREFVEVIYVEAEVINLAAGLSSQTASLLLEKAGLDPSNWLRSACPTPDVRAADLLRAVGRGEATLEEYLTEFGHRAGHDFELAEPRYQEQATRWAEYAGQLAQTPQRPASPLPPLPPGRLLAAATARAQRFLALKEEAKHETCRALANLRRLLLTIDNRSQLGGNLFLLPLEEIIALPAQIDPPVKTLLARRQAERAAYATVHLPASLSIAALETLDLDARPSTTPDKARSTLVGIRVAGKGAACGQVRQLDDPLAVPPLQASDILVLASADPAWIPLFPQVAGVICETGGRLCHAAIMAREFGLPAIFSAHGARQQLRTGQTVVLHEDGRIETLADAHPDQAGSSKPS</sequence>
<feature type="domain" description="Rhodanese" evidence="3">
    <location>
        <begin position="249"/>
        <end position="333"/>
    </location>
</feature>
<protein>
    <submittedName>
        <fullName evidence="4">PEP/pyruvate-binding domain-containing protein</fullName>
    </submittedName>
</protein>
<keyword evidence="1" id="KW-0812">Transmembrane</keyword>
<dbReference type="EMBL" id="JARRAF010000006">
    <property type="protein sequence ID" value="MDK2123899.1"/>
    <property type="molecule type" value="Genomic_DNA"/>
</dbReference>
<dbReference type="SUPFAM" id="SSF52821">
    <property type="entry name" value="Rhodanese/Cell cycle control phosphatase"/>
    <property type="match status" value="2"/>
</dbReference>
<dbReference type="InterPro" id="IPR036637">
    <property type="entry name" value="Phosphohistidine_dom_sf"/>
</dbReference>
<feature type="transmembrane region" description="Helical" evidence="1">
    <location>
        <begin position="32"/>
        <end position="54"/>
    </location>
</feature>
<dbReference type="Gene3D" id="3.50.30.10">
    <property type="entry name" value="Phosphohistidine domain"/>
    <property type="match status" value="1"/>
</dbReference>
<feature type="transmembrane region" description="Helical" evidence="1">
    <location>
        <begin position="378"/>
        <end position="400"/>
    </location>
</feature>
<organism evidence="4 5">
    <name type="scientific">Parachitinimonas caeni</name>
    <dbReference type="NCBI Taxonomy" id="3031301"/>
    <lineage>
        <taxon>Bacteria</taxon>
        <taxon>Pseudomonadati</taxon>
        <taxon>Pseudomonadota</taxon>
        <taxon>Betaproteobacteria</taxon>
        <taxon>Neisseriales</taxon>
        <taxon>Chitinibacteraceae</taxon>
        <taxon>Parachitinimonas</taxon>
    </lineage>
</organism>
<dbReference type="PANTHER" id="PTHR43615:SF1">
    <property type="entry name" value="PPDK_N DOMAIN-CONTAINING PROTEIN"/>
    <property type="match status" value="1"/>
</dbReference>
<keyword evidence="2" id="KW-0732">Signal</keyword>
<dbReference type="InterPro" id="IPR001763">
    <property type="entry name" value="Rhodanese-like_dom"/>
</dbReference>
<evidence type="ECO:0000313" key="4">
    <source>
        <dbReference type="EMBL" id="MDK2123899.1"/>
    </source>
</evidence>
<comment type="caution">
    <text evidence="4">The sequence shown here is derived from an EMBL/GenBank/DDBJ whole genome shotgun (WGS) entry which is preliminary data.</text>
</comment>